<feature type="binding site" evidence="17">
    <location>
        <position position="68"/>
    </location>
    <ligand>
        <name>chlorophyll a</name>
        <dbReference type="ChEBI" id="CHEBI:58416"/>
        <label>1</label>
    </ligand>
</feature>
<dbReference type="OrthoDB" id="405870at2759"/>
<reference evidence="19 20" key="1">
    <citation type="submission" date="2016-09" db="EMBL/GenBank/DDBJ databases">
        <title>Extensive genetic diversity and differential bi-allelic expression allows diatom success in the polar Southern Ocean.</title>
        <authorList>
            <consortium name="DOE Joint Genome Institute"/>
            <person name="Mock T."/>
            <person name="Otillar R.P."/>
            <person name="Strauss J."/>
            <person name="Dupont C."/>
            <person name="Frickenhaus S."/>
            <person name="Maumus F."/>
            <person name="Mcmullan M."/>
            <person name="Sanges R."/>
            <person name="Schmutz J."/>
            <person name="Toseland A."/>
            <person name="Valas R."/>
            <person name="Veluchamy A."/>
            <person name="Ward B.J."/>
            <person name="Allen A."/>
            <person name="Barry K."/>
            <person name="Falciatore A."/>
            <person name="Ferrante M."/>
            <person name="Fortunato A.E."/>
            <person name="Gloeckner G."/>
            <person name="Gruber A."/>
            <person name="Hipkin R."/>
            <person name="Janech M."/>
            <person name="Kroth P."/>
            <person name="Leese F."/>
            <person name="Lindquist E."/>
            <person name="Lyon B.R."/>
            <person name="Martin J."/>
            <person name="Mayer C."/>
            <person name="Parker M."/>
            <person name="Quesneville H."/>
            <person name="Raymond J."/>
            <person name="Uhlig C."/>
            <person name="Valentin K.U."/>
            <person name="Worden A.Z."/>
            <person name="Armbrust E.V."/>
            <person name="Bowler C."/>
            <person name="Green B."/>
            <person name="Moulton V."/>
            <person name="Van Oosterhout C."/>
            <person name="Grigoriev I."/>
        </authorList>
    </citation>
    <scope>NUCLEOTIDE SEQUENCE [LARGE SCALE GENOMIC DNA]</scope>
    <source>
        <strain evidence="19 20">CCMP1102</strain>
    </source>
</reference>
<dbReference type="InParanoid" id="A0A1E7FT71"/>
<dbReference type="InterPro" id="IPR001344">
    <property type="entry name" value="Chloro_AB-bd_pln"/>
</dbReference>
<dbReference type="FunFam" id="1.10.3460.10:FF:000011">
    <property type="entry name" value="Fucoxanthin chlorophyll a/c protein 8"/>
    <property type="match status" value="1"/>
</dbReference>
<evidence type="ECO:0000256" key="10">
    <source>
        <dbReference type="ARBA" id="ARBA00022989"/>
    </source>
</evidence>
<comment type="subunit">
    <text evidence="16">The LHC complex of chromophytic algae is composed of fucoxanthin, chlorophyll A and C bound non-covalently by fucoxanthin chlorophyll proteins (FCPs). The ratio of the pigments in LHC; fucoxanthin: chlorophyll C: chlorophyll A; (0.6-1): (0.1-0.3): (1).</text>
</comment>
<dbReference type="SUPFAM" id="SSF103511">
    <property type="entry name" value="Chlorophyll a-b binding protein"/>
    <property type="match status" value="1"/>
</dbReference>
<feature type="binding site" evidence="17">
    <location>
        <position position="177"/>
    </location>
    <ligand>
        <name>chlorophyll a</name>
        <dbReference type="ChEBI" id="CHEBI:58416"/>
        <label>1</label>
    </ligand>
</feature>
<evidence type="ECO:0000313" key="19">
    <source>
        <dbReference type="EMBL" id="OEU21013.1"/>
    </source>
</evidence>
<evidence type="ECO:0000256" key="6">
    <source>
        <dbReference type="ARBA" id="ARBA00022531"/>
    </source>
</evidence>
<keyword evidence="14" id="KW-0437">Light-harvesting polypeptide</keyword>
<dbReference type="GO" id="GO:0009523">
    <property type="term" value="C:photosystem II"/>
    <property type="evidence" value="ECO:0007669"/>
    <property type="project" value="UniProtKB-KW"/>
</dbReference>
<feature type="binding site" description="axial binding residue" evidence="17">
    <location>
        <position position="70"/>
    </location>
    <ligand>
        <name>chlorophyll b</name>
        <dbReference type="ChEBI" id="CHEBI:61721"/>
        <label>1</label>
    </ligand>
    <ligandPart>
        <name>Mg</name>
        <dbReference type="ChEBI" id="CHEBI:25107"/>
    </ligandPart>
</feature>
<keyword evidence="4 17" id="KW-0148">Chlorophyll</keyword>
<proteinExistence type="inferred from homology"/>
<keyword evidence="10" id="KW-1133">Transmembrane helix</keyword>
<dbReference type="KEGG" id="fcy:FRACYDRAFT_267837"/>
<feature type="binding site" evidence="17">
    <location>
        <position position="172"/>
    </location>
    <ligand>
        <name>chlorophyll a</name>
        <dbReference type="ChEBI" id="CHEBI:58416"/>
        <label>1</label>
    </ligand>
</feature>
<keyword evidence="8" id="KW-0812">Transmembrane</keyword>
<dbReference type="Pfam" id="PF00504">
    <property type="entry name" value="Chloroa_b-bind"/>
    <property type="match status" value="1"/>
</dbReference>
<dbReference type="EMBL" id="KV784354">
    <property type="protein sequence ID" value="OEU21013.1"/>
    <property type="molecule type" value="Genomic_DNA"/>
</dbReference>
<keyword evidence="7" id="KW-0934">Plastid</keyword>
<comment type="subcellular location">
    <subcellularLocation>
        <location evidence="2">Plastid</location>
        <location evidence="2">Chloroplast thylakoid membrane</location>
        <topology evidence="2">Multi-pass membrane protein</topology>
    </subcellularLocation>
</comment>
<evidence type="ECO:0000256" key="12">
    <source>
        <dbReference type="ARBA" id="ARBA00023078"/>
    </source>
</evidence>
<evidence type="ECO:0000256" key="18">
    <source>
        <dbReference type="SAM" id="SignalP"/>
    </source>
</evidence>
<keyword evidence="13" id="KW-0472">Membrane</keyword>
<feature type="chain" id="PRO_5012701083" evidence="18">
    <location>
        <begin position="16"/>
        <end position="206"/>
    </location>
</feature>
<dbReference type="InterPro" id="IPR022796">
    <property type="entry name" value="Chloroa_b-bind"/>
</dbReference>
<feature type="signal peptide" evidence="18">
    <location>
        <begin position="1"/>
        <end position="15"/>
    </location>
</feature>
<keyword evidence="11" id="KW-0157">Chromophore</keyword>
<gene>
    <name evidence="19" type="primary">LHCF14</name>
    <name evidence="19" type="ORF">FRACYDRAFT_267837</name>
</gene>
<dbReference type="PANTHER" id="PTHR21649">
    <property type="entry name" value="CHLOROPHYLL A/B BINDING PROTEIN"/>
    <property type="match status" value="1"/>
</dbReference>
<evidence type="ECO:0000256" key="13">
    <source>
        <dbReference type="ARBA" id="ARBA00023136"/>
    </source>
</evidence>
<feature type="binding site" evidence="17">
    <location>
        <position position="65"/>
    </location>
    <ligand>
        <name>chlorophyll a</name>
        <dbReference type="ChEBI" id="CHEBI:58416"/>
        <label>1</label>
    </ligand>
</feature>
<evidence type="ECO:0000313" key="20">
    <source>
        <dbReference type="Proteomes" id="UP000095751"/>
    </source>
</evidence>
<evidence type="ECO:0000256" key="2">
    <source>
        <dbReference type="ARBA" id="ARBA00004454"/>
    </source>
</evidence>
<organism evidence="19 20">
    <name type="scientific">Fragilariopsis cylindrus CCMP1102</name>
    <dbReference type="NCBI Taxonomy" id="635003"/>
    <lineage>
        <taxon>Eukaryota</taxon>
        <taxon>Sar</taxon>
        <taxon>Stramenopiles</taxon>
        <taxon>Ochrophyta</taxon>
        <taxon>Bacillariophyta</taxon>
        <taxon>Bacillariophyceae</taxon>
        <taxon>Bacillariophycidae</taxon>
        <taxon>Bacillariales</taxon>
        <taxon>Bacillariaceae</taxon>
        <taxon>Fragilariopsis</taxon>
    </lineage>
</organism>
<evidence type="ECO:0000256" key="4">
    <source>
        <dbReference type="ARBA" id="ARBA00022494"/>
    </source>
</evidence>
<evidence type="ECO:0000256" key="16">
    <source>
        <dbReference type="ARBA" id="ARBA00044011"/>
    </source>
</evidence>
<evidence type="ECO:0000256" key="15">
    <source>
        <dbReference type="ARBA" id="ARBA00023276"/>
    </source>
</evidence>
<evidence type="ECO:0000256" key="14">
    <source>
        <dbReference type="ARBA" id="ARBA00023243"/>
    </source>
</evidence>
<dbReference type="GO" id="GO:0030076">
    <property type="term" value="C:light-harvesting complex"/>
    <property type="evidence" value="ECO:0007669"/>
    <property type="project" value="UniProtKB-KW"/>
</dbReference>
<dbReference type="GO" id="GO:0009535">
    <property type="term" value="C:chloroplast thylakoid membrane"/>
    <property type="evidence" value="ECO:0007669"/>
    <property type="project" value="UniProtKB-SubCell"/>
</dbReference>
<dbReference type="Proteomes" id="UP000095751">
    <property type="component" value="Unassembled WGS sequence"/>
</dbReference>
<keyword evidence="6" id="KW-0602">Photosynthesis</keyword>
<keyword evidence="18" id="KW-0732">Signal</keyword>
<dbReference type="AlphaFoldDB" id="A0A1E7FT71"/>
<evidence type="ECO:0000256" key="7">
    <source>
        <dbReference type="ARBA" id="ARBA00022640"/>
    </source>
</evidence>
<evidence type="ECO:0000256" key="17">
    <source>
        <dbReference type="PIRSR" id="PIRSR601344-1"/>
    </source>
</evidence>
<evidence type="ECO:0000256" key="3">
    <source>
        <dbReference type="ARBA" id="ARBA00005933"/>
    </source>
</evidence>
<sequence length="206" mass="21972">MKSVIIASLIASAAAFAPVAQKASSTSLAAFENELGAQEPLGFFDPLGLVEDGDQAKFDRLRYVEVKHGRICMLAFVGNIITRAGLHLPFNINLEGDSFSSFPDGYAAISGPDAIPSAGVGQIILFVGLLELAVMKDVTGDAEFAGDFRNGALDYGWDTFGPETKLKKRAIELNNGRAAMMGILGLMMHEQVDGNPVIGLFLDYNN</sequence>
<comment type="similarity">
    <text evidence="3">Belongs to the fucoxanthin chlorophyll protein family.</text>
</comment>
<evidence type="ECO:0000256" key="11">
    <source>
        <dbReference type="ARBA" id="ARBA00022991"/>
    </source>
</evidence>
<name>A0A1E7FT71_9STRA</name>
<dbReference type="GO" id="GO:0009765">
    <property type="term" value="P:photosynthesis, light harvesting"/>
    <property type="evidence" value="ECO:0007669"/>
    <property type="project" value="InterPro"/>
</dbReference>
<feature type="binding site" evidence="17">
    <location>
        <position position="175"/>
    </location>
    <ligand>
        <name>chlorophyll a</name>
        <dbReference type="ChEBI" id="CHEBI:58416"/>
        <label>1</label>
    </ligand>
</feature>
<protein>
    <submittedName>
        <fullName evidence="19">Fucoxanthin chlorophyl a/c protein</fullName>
    </submittedName>
</protein>
<keyword evidence="9" id="KW-0809">Transit peptide</keyword>
<comment type="function">
    <text evidence="1">The light-harvesting complex (LHC) functions as a light receptor, it captures and delivers excitation energy to photosystems with which it is closely associated. Energy is transferred from the carotenoid and chlorophyll C (or B) to chlorophyll A and the photosynthetic reaction centers where it is used to synthesize ATP and reducing power.</text>
</comment>
<evidence type="ECO:0000256" key="8">
    <source>
        <dbReference type="ARBA" id="ARBA00022692"/>
    </source>
</evidence>
<accession>A0A1E7FT71</accession>
<keyword evidence="15" id="KW-0604">Photosystem II</keyword>
<evidence type="ECO:0000256" key="1">
    <source>
        <dbReference type="ARBA" id="ARBA00004022"/>
    </source>
</evidence>
<keyword evidence="12" id="KW-0793">Thylakoid</keyword>
<keyword evidence="5" id="KW-0150">Chloroplast</keyword>
<keyword evidence="20" id="KW-1185">Reference proteome</keyword>
<dbReference type="Gene3D" id="1.10.3460.10">
    <property type="entry name" value="Chlorophyll a/b binding protein domain"/>
    <property type="match status" value="1"/>
</dbReference>
<evidence type="ECO:0000256" key="5">
    <source>
        <dbReference type="ARBA" id="ARBA00022528"/>
    </source>
</evidence>
<dbReference type="GO" id="GO:0016168">
    <property type="term" value="F:chlorophyll binding"/>
    <property type="evidence" value="ECO:0007669"/>
    <property type="project" value="UniProtKB-KW"/>
</dbReference>
<evidence type="ECO:0000256" key="9">
    <source>
        <dbReference type="ARBA" id="ARBA00022946"/>
    </source>
</evidence>